<comment type="caution">
    <text evidence="1">The sequence shown here is derived from an EMBL/GenBank/DDBJ whole genome shotgun (WGS) entry which is preliminary data.</text>
</comment>
<evidence type="ECO:0000313" key="1">
    <source>
        <dbReference type="EMBL" id="TCP32171.1"/>
    </source>
</evidence>
<protein>
    <submittedName>
        <fullName evidence="1">Uncharacterized protein</fullName>
    </submittedName>
</protein>
<sequence>MPAIGDQVKYGGCLAKVIDMDENGVNLEMDVTGQSVWTAHGSCEPVIYISQPKQLPGQDNEILQNVRALIDQQTLKGLEKYGATVNPDDYSLIEWIDHAQQESMDHIIYLETIKVKLRTIL</sequence>
<dbReference type="EMBL" id="SLXK01000001">
    <property type="protein sequence ID" value="TCP32171.1"/>
    <property type="molecule type" value="Genomic_DNA"/>
</dbReference>
<dbReference type="Proteomes" id="UP000295416">
    <property type="component" value="Unassembled WGS sequence"/>
</dbReference>
<dbReference type="AlphaFoldDB" id="A0A4R2PDJ4"/>
<evidence type="ECO:0000313" key="2">
    <source>
        <dbReference type="Proteomes" id="UP000295416"/>
    </source>
</evidence>
<organism evidence="1 2">
    <name type="scientific">Scopulibacillus darangshiensis</name>
    <dbReference type="NCBI Taxonomy" id="442528"/>
    <lineage>
        <taxon>Bacteria</taxon>
        <taxon>Bacillati</taxon>
        <taxon>Bacillota</taxon>
        <taxon>Bacilli</taxon>
        <taxon>Bacillales</taxon>
        <taxon>Sporolactobacillaceae</taxon>
        <taxon>Scopulibacillus</taxon>
    </lineage>
</organism>
<proteinExistence type="predicted"/>
<accession>A0A4R2PDJ4</accession>
<keyword evidence="2" id="KW-1185">Reference proteome</keyword>
<reference evidence="1 2" key="1">
    <citation type="submission" date="2019-03" db="EMBL/GenBank/DDBJ databases">
        <title>Genomic Encyclopedia of Type Strains, Phase IV (KMG-IV): sequencing the most valuable type-strain genomes for metagenomic binning, comparative biology and taxonomic classification.</title>
        <authorList>
            <person name="Goeker M."/>
        </authorList>
    </citation>
    <scope>NUCLEOTIDE SEQUENCE [LARGE SCALE GENOMIC DNA]</scope>
    <source>
        <strain evidence="1 2">DSM 19377</strain>
    </source>
</reference>
<dbReference type="RefSeq" id="WP_243646898.1">
    <property type="nucleotide sequence ID" value="NZ_SLXK01000001.1"/>
</dbReference>
<name>A0A4R2PDJ4_9BACL</name>
<gene>
    <name evidence="1" type="ORF">EV207_101149</name>
</gene>